<dbReference type="SMART" id="SM00108">
    <property type="entry name" value="B_lectin"/>
    <property type="match status" value="1"/>
</dbReference>
<organism evidence="6 7">
    <name type="scientific">Vigna mungo</name>
    <name type="common">Black gram</name>
    <name type="synonym">Phaseolus mungo</name>
    <dbReference type="NCBI Taxonomy" id="3915"/>
    <lineage>
        <taxon>Eukaryota</taxon>
        <taxon>Viridiplantae</taxon>
        <taxon>Streptophyta</taxon>
        <taxon>Embryophyta</taxon>
        <taxon>Tracheophyta</taxon>
        <taxon>Spermatophyta</taxon>
        <taxon>Magnoliopsida</taxon>
        <taxon>eudicotyledons</taxon>
        <taxon>Gunneridae</taxon>
        <taxon>Pentapetalae</taxon>
        <taxon>rosids</taxon>
        <taxon>fabids</taxon>
        <taxon>Fabales</taxon>
        <taxon>Fabaceae</taxon>
        <taxon>Papilionoideae</taxon>
        <taxon>50 kb inversion clade</taxon>
        <taxon>NPAAA clade</taxon>
        <taxon>indigoferoid/millettioid clade</taxon>
        <taxon>Phaseoleae</taxon>
        <taxon>Vigna</taxon>
    </lineage>
</organism>
<dbReference type="CDD" id="cd00028">
    <property type="entry name" value="B_lectin"/>
    <property type="match status" value="1"/>
</dbReference>
<evidence type="ECO:0000259" key="5">
    <source>
        <dbReference type="PROSITE" id="PS50927"/>
    </source>
</evidence>
<dbReference type="Proteomes" id="UP001374535">
    <property type="component" value="Chromosome 7"/>
</dbReference>
<name>A0AAQ3RND6_VIGMU</name>
<keyword evidence="7" id="KW-1185">Reference proteome</keyword>
<protein>
    <recommendedName>
        <fullName evidence="5">Bulb-type lectin domain-containing protein</fullName>
    </recommendedName>
</protein>
<evidence type="ECO:0000313" key="6">
    <source>
        <dbReference type="EMBL" id="WVZ01734.1"/>
    </source>
</evidence>
<sequence>MAIALICNLLLLFSQICSAAVTITQLEPLSDNGTTLVSKEGTFELGFFSPGSSNNRYIGIWYKNIAVRTVVWVANRDNPITHNNNNNDSRTNKLVVNQEGNLVLFSQNETLVWSANATKKVPNPIVQLLDSGNFVLTDANEETVFLWQSFDFPCDKLLPGRRLK</sequence>
<feature type="signal peptide" evidence="4">
    <location>
        <begin position="1"/>
        <end position="19"/>
    </location>
</feature>
<evidence type="ECO:0000256" key="3">
    <source>
        <dbReference type="ARBA" id="ARBA00023180"/>
    </source>
</evidence>
<accession>A0AAQ3RND6</accession>
<evidence type="ECO:0000313" key="7">
    <source>
        <dbReference type="Proteomes" id="UP001374535"/>
    </source>
</evidence>
<dbReference type="AlphaFoldDB" id="A0AAQ3RND6"/>
<reference evidence="6 7" key="1">
    <citation type="journal article" date="2023" name="Life. Sci Alliance">
        <title>Evolutionary insights into 3D genome organization and epigenetic landscape of Vigna mungo.</title>
        <authorList>
            <person name="Junaid A."/>
            <person name="Singh B."/>
            <person name="Bhatia S."/>
        </authorList>
    </citation>
    <scope>NUCLEOTIDE SEQUENCE [LARGE SCALE GENOMIC DNA]</scope>
    <source>
        <strain evidence="6">Urdbean</strain>
    </source>
</reference>
<dbReference type="SUPFAM" id="SSF51110">
    <property type="entry name" value="alpha-D-mannose-specific plant lectins"/>
    <property type="match status" value="1"/>
</dbReference>
<dbReference type="PANTHER" id="PTHR32444">
    <property type="entry name" value="BULB-TYPE LECTIN DOMAIN-CONTAINING PROTEIN"/>
    <property type="match status" value="1"/>
</dbReference>
<dbReference type="EMBL" id="CP144694">
    <property type="protein sequence ID" value="WVZ01734.1"/>
    <property type="molecule type" value="Genomic_DNA"/>
</dbReference>
<keyword evidence="3" id="KW-0325">Glycoprotein</keyword>
<keyword evidence="1 4" id="KW-0732">Signal</keyword>
<dbReference type="FunFam" id="2.90.10.10:FF:000001">
    <property type="entry name" value="G-type lectin S-receptor-like serine/threonine-protein kinase"/>
    <property type="match status" value="1"/>
</dbReference>
<proteinExistence type="predicted"/>
<dbReference type="InterPro" id="IPR036426">
    <property type="entry name" value="Bulb-type_lectin_dom_sf"/>
</dbReference>
<dbReference type="PANTHER" id="PTHR32444:SF247">
    <property type="entry name" value="OS01G0958200 PROTEIN"/>
    <property type="match status" value="1"/>
</dbReference>
<dbReference type="Gene3D" id="2.90.10.10">
    <property type="entry name" value="Bulb-type lectin domain"/>
    <property type="match status" value="1"/>
</dbReference>
<feature type="chain" id="PRO_5042970937" description="Bulb-type lectin domain-containing protein" evidence="4">
    <location>
        <begin position="20"/>
        <end position="164"/>
    </location>
</feature>
<evidence type="ECO:0000256" key="4">
    <source>
        <dbReference type="SAM" id="SignalP"/>
    </source>
</evidence>
<evidence type="ECO:0000256" key="2">
    <source>
        <dbReference type="ARBA" id="ARBA00023157"/>
    </source>
</evidence>
<dbReference type="Pfam" id="PF01453">
    <property type="entry name" value="B_lectin"/>
    <property type="match status" value="1"/>
</dbReference>
<evidence type="ECO:0000256" key="1">
    <source>
        <dbReference type="ARBA" id="ARBA00022729"/>
    </source>
</evidence>
<feature type="domain" description="Bulb-type lectin" evidence="5">
    <location>
        <begin position="20"/>
        <end position="149"/>
    </location>
</feature>
<gene>
    <name evidence="6" type="ORF">V8G54_022540</name>
</gene>
<keyword evidence="2" id="KW-1015">Disulfide bond</keyword>
<dbReference type="InterPro" id="IPR001480">
    <property type="entry name" value="Bulb-type_lectin_dom"/>
</dbReference>
<dbReference type="PROSITE" id="PS50927">
    <property type="entry name" value="BULB_LECTIN"/>
    <property type="match status" value="1"/>
</dbReference>